<dbReference type="WBParaSite" id="jg23565">
    <property type="protein sequence ID" value="jg23565"/>
    <property type="gene ID" value="jg23565"/>
</dbReference>
<keyword evidence="2" id="KW-1185">Reference proteome</keyword>
<evidence type="ECO:0000313" key="2">
    <source>
        <dbReference type="Proteomes" id="UP000887574"/>
    </source>
</evidence>
<evidence type="ECO:0000313" key="3">
    <source>
        <dbReference type="WBParaSite" id="jg23565"/>
    </source>
</evidence>
<evidence type="ECO:0000256" key="1">
    <source>
        <dbReference type="SAM" id="MobiDB-lite"/>
    </source>
</evidence>
<dbReference type="Proteomes" id="UP000887574">
    <property type="component" value="Unplaced"/>
</dbReference>
<sequence length="136" mass="15689">MKRQLAERRERTICQQERAHRERSPLSKKRSKGTESQSSEQEERCYRPNHLTARSQPAAARDSSVDDDASAHEGAFLDSGYFIRRVRSLDQFHHFDTEAWMDSFGTWYISSSSCSAFSFCKVLIRNASRGRSMHPA</sequence>
<feature type="region of interest" description="Disordered" evidence="1">
    <location>
        <begin position="1"/>
        <end position="69"/>
    </location>
</feature>
<protein>
    <submittedName>
        <fullName evidence="3">Uncharacterized protein</fullName>
    </submittedName>
</protein>
<name>A0A915DVB6_9BILA</name>
<reference evidence="3" key="1">
    <citation type="submission" date="2022-11" db="UniProtKB">
        <authorList>
            <consortium name="WormBaseParasite"/>
        </authorList>
    </citation>
    <scope>IDENTIFICATION</scope>
</reference>
<dbReference type="AlphaFoldDB" id="A0A915DVB6"/>
<organism evidence="2 3">
    <name type="scientific">Ditylenchus dipsaci</name>
    <dbReference type="NCBI Taxonomy" id="166011"/>
    <lineage>
        <taxon>Eukaryota</taxon>
        <taxon>Metazoa</taxon>
        <taxon>Ecdysozoa</taxon>
        <taxon>Nematoda</taxon>
        <taxon>Chromadorea</taxon>
        <taxon>Rhabditida</taxon>
        <taxon>Tylenchina</taxon>
        <taxon>Tylenchomorpha</taxon>
        <taxon>Sphaerularioidea</taxon>
        <taxon>Anguinidae</taxon>
        <taxon>Anguininae</taxon>
        <taxon>Ditylenchus</taxon>
    </lineage>
</organism>
<accession>A0A915DVB6</accession>
<feature type="compositionally biased region" description="Basic and acidic residues" evidence="1">
    <location>
        <begin position="1"/>
        <end position="25"/>
    </location>
</feature>
<proteinExistence type="predicted"/>